<dbReference type="GO" id="GO:0030686">
    <property type="term" value="C:90S preribosome"/>
    <property type="evidence" value="ECO:0007669"/>
    <property type="project" value="TreeGrafter"/>
</dbReference>
<organism evidence="2 3">
    <name type="scientific">Encephalitozoon intestinalis (strain ATCC 50506)</name>
    <name type="common">Microsporidian parasite</name>
    <name type="synonym">Septata intestinalis</name>
    <dbReference type="NCBI Taxonomy" id="876142"/>
    <lineage>
        <taxon>Eukaryota</taxon>
        <taxon>Fungi</taxon>
        <taxon>Fungi incertae sedis</taxon>
        <taxon>Microsporidia</taxon>
        <taxon>Unikaryonidae</taxon>
        <taxon>Encephalitozoon</taxon>
    </lineage>
</organism>
<dbReference type="GO" id="GO:0005730">
    <property type="term" value="C:nucleolus"/>
    <property type="evidence" value="ECO:0007669"/>
    <property type="project" value="TreeGrafter"/>
</dbReference>
<dbReference type="RefSeq" id="XP_003072976.1">
    <property type="nucleotide sequence ID" value="XM_003072930.1"/>
</dbReference>
<dbReference type="Gene3D" id="1.25.10.10">
    <property type="entry name" value="Leucine-rich Repeat Variant"/>
    <property type="match status" value="1"/>
</dbReference>
<dbReference type="GO" id="GO:0003723">
    <property type="term" value="F:RNA binding"/>
    <property type="evidence" value="ECO:0007669"/>
    <property type="project" value="InterPro"/>
</dbReference>
<name>E0S7D7_ENCIT</name>
<proteinExistence type="predicted"/>
<feature type="compositionally biased region" description="Basic and acidic residues" evidence="1">
    <location>
        <begin position="422"/>
        <end position="432"/>
    </location>
</feature>
<dbReference type="PANTHER" id="PTHR13102">
    <property type="entry name" value="NUCLEOLAR PROTEIN 9"/>
    <property type="match status" value="1"/>
</dbReference>
<dbReference type="HOGENOM" id="CLU_630090_0_0_1"/>
<protein>
    <submittedName>
        <fullName evidence="2">Uncharacterized protein</fullName>
    </submittedName>
</protein>
<dbReference type="GO" id="GO:0000480">
    <property type="term" value="P:endonucleolytic cleavage in 5'-ETS of tricistronic rRNA transcript (SSU-rRNA, 5.8S rRNA, LSU-rRNA)"/>
    <property type="evidence" value="ECO:0007669"/>
    <property type="project" value="TreeGrafter"/>
</dbReference>
<sequence>MNSLKEYVKNIDFGVVDDPEILDNVYNEIDGQERILILDVETTYQMENLVRRSNSRQILDLFRKLDIEQIMTKKLGSRVLEVIYDVIFDMIYVQGQSIDVEVFVKPVEDVLKTKFFDTNATHIIRKVFQLVSGKKIRGDKIQSFSSVAPGHIERYKETITELIPRLSKEDSFITLLVYTYCYRSKSIIQEVVKCHFTWEKACDPLKSYFFEKIVRLAGRKTRNYIFEEIKDKVMEICKDRYGNYFIGEFILHHHEQADYFYKEINLSEFSRNSNIIMKLTHSLIKAKSYSNVDKIMRDFYLENGDDIISCTFGGVEGNFKQKYAPMLSELMKLPNSRNYGINAAFGKKFCSRWIRSKGGIELLQGYYEGTDDNSSKKNFTKRIERHLPLMADRKECIRILEFMKAYGSQRAGREIKRRHQPAKRDFQRHQKDISNSVR</sequence>
<dbReference type="VEuPathDB" id="MicrosporidiaDB:Eint_060070"/>
<reference evidence="2 3" key="1">
    <citation type="journal article" date="2010" name="Nat. Commun.">
        <title>The complete sequence of the smallest known nuclear genome from the microsporidian Encephalitozoon intestinalis.</title>
        <authorList>
            <person name="Corradi N."/>
            <person name="Pombert J.-F."/>
            <person name="Farinelli L."/>
            <person name="Didier E.S."/>
            <person name="Keeling P.J."/>
        </authorList>
    </citation>
    <scope>NUCLEOTIDE SEQUENCE [LARGE SCALE GENOMIC DNA]</scope>
    <source>
        <strain evidence="2 3">ATCC 50506</strain>
    </source>
</reference>
<evidence type="ECO:0000256" key="1">
    <source>
        <dbReference type="SAM" id="MobiDB-lite"/>
    </source>
</evidence>
<dbReference type="InterPro" id="IPR011989">
    <property type="entry name" value="ARM-like"/>
</dbReference>
<dbReference type="Proteomes" id="UP000002313">
    <property type="component" value="Chromosome VI"/>
</dbReference>
<dbReference type="EMBL" id="CP001947">
    <property type="protein sequence ID" value="ADM11616.1"/>
    <property type="molecule type" value="Genomic_DNA"/>
</dbReference>
<dbReference type="InterPro" id="IPR040000">
    <property type="entry name" value="NOP9"/>
</dbReference>
<dbReference type="GeneID" id="9699296"/>
<accession>E0S7D7</accession>
<reference evidence="2 3" key="2">
    <citation type="journal article" date="2012" name="Proc. Natl. Acad. Sci. U.S.A.">
        <title>Gain and loss of multiple functionally related, horizontally transferred genes in the reduced genomes of two microsporidian parasites.</title>
        <authorList>
            <person name="Pombert J.-F."/>
            <person name="Selman M."/>
            <person name="Burki F."/>
            <person name="Bardell F.T."/>
            <person name="Farinelli L."/>
            <person name="Solter L.F."/>
            <person name="Whitman D.W."/>
            <person name="Weiss L.M."/>
            <person name="Corradi N."/>
            <person name="Keeling P.J."/>
        </authorList>
    </citation>
    <scope>NUCLEOTIDE SEQUENCE [LARGE SCALE GENOMIC DNA]</scope>
    <source>
        <strain evidence="2 3">ATCC 50506</strain>
    </source>
</reference>
<gene>
    <name evidence="2" type="ORF">Eint_060070</name>
</gene>
<dbReference type="SUPFAM" id="SSF48371">
    <property type="entry name" value="ARM repeat"/>
    <property type="match status" value="1"/>
</dbReference>
<dbReference type="GO" id="GO:0000472">
    <property type="term" value="P:endonucleolytic cleavage to generate mature 5'-end of SSU-rRNA from (SSU-rRNA, 5.8S rRNA, LSU-rRNA)"/>
    <property type="evidence" value="ECO:0007669"/>
    <property type="project" value="TreeGrafter"/>
</dbReference>
<dbReference type="KEGG" id="ein:Eint_060070"/>
<dbReference type="AlphaFoldDB" id="E0S7D7"/>
<dbReference type="PANTHER" id="PTHR13102:SF0">
    <property type="entry name" value="NUCLEOLAR PROTEIN 9"/>
    <property type="match status" value="1"/>
</dbReference>
<keyword evidence="3" id="KW-1185">Reference proteome</keyword>
<dbReference type="GO" id="GO:0000056">
    <property type="term" value="P:ribosomal small subunit export from nucleus"/>
    <property type="evidence" value="ECO:0007669"/>
    <property type="project" value="TreeGrafter"/>
</dbReference>
<dbReference type="OrthoDB" id="392571at2759"/>
<dbReference type="GO" id="GO:0000447">
    <property type="term" value="P:endonucleolytic cleavage in ITS1 to separate SSU-rRNA from 5.8S rRNA and LSU-rRNA from tricistronic rRNA transcript (SSU-rRNA, 5.8S rRNA, LSU-rRNA)"/>
    <property type="evidence" value="ECO:0007669"/>
    <property type="project" value="TreeGrafter"/>
</dbReference>
<dbReference type="GO" id="GO:0030688">
    <property type="term" value="C:preribosome, small subunit precursor"/>
    <property type="evidence" value="ECO:0007669"/>
    <property type="project" value="TreeGrafter"/>
</dbReference>
<dbReference type="InterPro" id="IPR016024">
    <property type="entry name" value="ARM-type_fold"/>
</dbReference>
<evidence type="ECO:0000313" key="2">
    <source>
        <dbReference type="EMBL" id="ADM11616.1"/>
    </source>
</evidence>
<feature type="region of interest" description="Disordered" evidence="1">
    <location>
        <begin position="411"/>
        <end position="438"/>
    </location>
</feature>
<evidence type="ECO:0000313" key="3">
    <source>
        <dbReference type="Proteomes" id="UP000002313"/>
    </source>
</evidence>